<sequence length="73" mass="7760">MSLHSSLVLDFIHPPGEVDETCSSLTSKSKGFTIQLAASMAACLRSTPMVAFQICLQVWFTSSLRADGLAVVG</sequence>
<organism evidence="1 2">
    <name type="scientific">Pistacia atlantica</name>
    <dbReference type="NCBI Taxonomy" id="434234"/>
    <lineage>
        <taxon>Eukaryota</taxon>
        <taxon>Viridiplantae</taxon>
        <taxon>Streptophyta</taxon>
        <taxon>Embryophyta</taxon>
        <taxon>Tracheophyta</taxon>
        <taxon>Spermatophyta</taxon>
        <taxon>Magnoliopsida</taxon>
        <taxon>eudicotyledons</taxon>
        <taxon>Gunneridae</taxon>
        <taxon>Pentapetalae</taxon>
        <taxon>rosids</taxon>
        <taxon>malvids</taxon>
        <taxon>Sapindales</taxon>
        <taxon>Anacardiaceae</taxon>
        <taxon>Pistacia</taxon>
    </lineage>
</organism>
<keyword evidence="2" id="KW-1185">Reference proteome</keyword>
<comment type="caution">
    <text evidence="1">The sequence shown here is derived from an EMBL/GenBank/DDBJ whole genome shotgun (WGS) entry which is preliminary data.</text>
</comment>
<evidence type="ECO:0000313" key="2">
    <source>
        <dbReference type="Proteomes" id="UP001164250"/>
    </source>
</evidence>
<name>A0ACC1B7H8_9ROSI</name>
<accession>A0ACC1B7H8</accession>
<evidence type="ECO:0000313" key="1">
    <source>
        <dbReference type="EMBL" id="KAJ0094848.1"/>
    </source>
</evidence>
<reference evidence="2" key="1">
    <citation type="journal article" date="2023" name="G3 (Bethesda)">
        <title>Genome assembly and association tests identify interacting loci associated with vigor, precocity, and sex in interspecific pistachio rootstocks.</title>
        <authorList>
            <person name="Palmer W."/>
            <person name="Jacygrad E."/>
            <person name="Sagayaradj S."/>
            <person name="Cavanaugh K."/>
            <person name="Han R."/>
            <person name="Bertier L."/>
            <person name="Beede B."/>
            <person name="Kafkas S."/>
            <person name="Golino D."/>
            <person name="Preece J."/>
            <person name="Michelmore R."/>
        </authorList>
    </citation>
    <scope>NUCLEOTIDE SEQUENCE [LARGE SCALE GENOMIC DNA]</scope>
</reference>
<gene>
    <name evidence="1" type="ORF">Patl1_17204</name>
</gene>
<dbReference type="Proteomes" id="UP001164250">
    <property type="component" value="Chromosome 6"/>
</dbReference>
<proteinExistence type="predicted"/>
<dbReference type="EMBL" id="CM047902">
    <property type="protein sequence ID" value="KAJ0094848.1"/>
    <property type="molecule type" value="Genomic_DNA"/>
</dbReference>
<protein>
    <submittedName>
        <fullName evidence="1">Uncharacterized protein</fullName>
    </submittedName>
</protein>